<dbReference type="Proteomes" id="UP000499080">
    <property type="component" value="Unassembled WGS sequence"/>
</dbReference>
<name>A0A4Y2NJB6_ARAVE</name>
<gene>
    <name evidence="1" type="ORF">AVEN_176117_1</name>
</gene>
<evidence type="ECO:0000313" key="2">
    <source>
        <dbReference type="Proteomes" id="UP000499080"/>
    </source>
</evidence>
<comment type="caution">
    <text evidence="1">The sequence shown here is derived from an EMBL/GenBank/DDBJ whole genome shotgun (WGS) entry which is preliminary data.</text>
</comment>
<dbReference type="OrthoDB" id="6766867at2759"/>
<accession>A0A4Y2NJB6</accession>
<dbReference type="AlphaFoldDB" id="A0A4Y2NJB6"/>
<sequence>MENDVNRNIELKIRRLLQWFTCVLQLPYKHLFEYLDGETTGPASFSGKIDKQLTNCEKLPIINFEAVQLDEINANKTDFSKDKQYLLDIVREIQIWP</sequence>
<protein>
    <submittedName>
        <fullName evidence="1">Uncharacterized protein</fullName>
    </submittedName>
</protein>
<organism evidence="1 2">
    <name type="scientific">Araneus ventricosus</name>
    <name type="common">Orbweaver spider</name>
    <name type="synonym">Epeira ventricosa</name>
    <dbReference type="NCBI Taxonomy" id="182803"/>
    <lineage>
        <taxon>Eukaryota</taxon>
        <taxon>Metazoa</taxon>
        <taxon>Ecdysozoa</taxon>
        <taxon>Arthropoda</taxon>
        <taxon>Chelicerata</taxon>
        <taxon>Arachnida</taxon>
        <taxon>Araneae</taxon>
        <taxon>Araneomorphae</taxon>
        <taxon>Entelegynae</taxon>
        <taxon>Araneoidea</taxon>
        <taxon>Araneidae</taxon>
        <taxon>Araneus</taxon>
    </lineage>
</organism>
<keyword evidence="2" id="KW-1185">Reference proteome</keyword>
<reference evidence="1 2" key="1">
    <citation type="journal article" date="2019" name="Sci. Rep.">
        <title>Orb-weaving spider Araneus ventricosus genome elucidates the spidroin gene catalogue.</title>
        <authorList>
            <person name="Kono N."/>
            <person name="Nakamura H."/>
            <person name="Ohtoshi R."/>
            <person name="Moran D.A.P."/>
            <person name="Shinohara A."/>
            <person name="Yoshida Y."/>
            <person name="Fujiwara M."/>
            <person name="Mori M."/>
            <person name="Tomita M."/>
            <person name="Arakawa K."/>
        </authorList>
    </citation>
    <scope>NUCLEOTIDE SEQUENCE [LARGE SCALE GENOMIC DNA]</scope>
</reference>
<proteinExistence type="predicted"/>
<dbReference type="EMBL" id="BGPR01128414">
    <property type="protein sequence ID" value="GBN39578.1"/>
    <property type="molecule type" value="Genomic_DNA"/>
</dbReference>
<evidence type="ECO:0000313" key="1">
    <source>
        <dbReference type="EMBL" id="GBN39578.1"/>
    </source>
</evidence>